<keyword evidence="3" id="KW-1185">Reference proteome</keyword>
<reference evidence="2 3" key="1">
    <citation type="submission" date="2020-09" db="EMBL/GenBank/DDBJ databases">
        <title>Bombella mellium and Bombella favum sp. nov., two novel species isolated from honey of Apis mellifera.</title>
        <authorList>
            <person name="Hilgarth M."/>
            <person name="Redwitz J."/>
            <person name="Ehrmann M.A."/>
            <person name="Vogel R.F."/>
            <person name="Jakob F."/>
        </authorList>
    </citation>
    <scope>NUCLEOTIDE SEQUENCE [LARGE SCALE GENOMIC DNA]</scope>
    <source>
        <strain evidence="2 3">MRM1</strain>
    </source>
</reference>
<gene>
    <name evidence="2" type="ORF">IGM82_09280</name>
</gene>
<dbReference type="RefSeq" id="WP_192848803.1">
    <property type="nucleotide sequence ID" value="NZ_JADAQV010000007.1"/>
</dbReference>
<dbReference type="Pfam" id="PF04899">
    <property type="entry name" value="MbeD_MobD"/>
    <property type="match status" value="1"/>
</dbReference>
<sequence>MTELETLLLNALDELQQQHDRRQQIYQQEQQALRDMFGRIMQDNQSLREQLDTLNEHVASLQKQLARFSPS</sequence>
<feature type="coiled-coil region" evidence="1">
    <location>
        <begin position="1"/>
        <end position="64"/>
    </location>
</feature>
<dbReference type="Proteomes" id="UP000599085">
    <property type="component" value="Unassembled WGS sequence"/>
</dbReference>
<comment type="caution">
    <text evidence="2">The sequence shown here is derived from an EMBL/GenBank/DDBJ whole genome shotgun (WGS) entry which is preliminary data.</text>
</comment>
<protein>
    <submittedName>
        <fullName evidence="2">Mobilization protein</fullName>
    </submittedName>
</protein>
<evidence type="ECO:0000313" key="2">
    <source>
        <dbReference type="EMBL" id="MBE1724585.1"/>
    </source>
</evidence>
<accession>A0ABR9MRU7</accession>
<dbReference type="EMBL" id="JADAQV010000007">
    <property type="protein sequence ID" value="MBE1724585.1"/>
    <property type="molecule type" value="Genomic_DNA"/>
</dbReference>
<evidence type="ECO:0000313" key="3">
    <source>
        <dbReference type="Proteomes" id="UP000599085"/>
    </source>
</evidence>
<proteinExistence type="predicted"/>
<name>A0ABR9MRU7_9PROT</name>
<evidence type="ECO:0000256" key="1">
    <source>
        <dbReference type="SAM" id="Coils"/>
    </source>
</evidence>
<keyword evidence="1" id="KW-0175">Coiled coil</keyword>
<organism evidence="2 3">
    <name type="scientific">Bombella apis</name>
    <dbReference type="NCBI Taxonomy" id="1785988"/>
    <lineage>
        <taxon>Bacteria</taxon>
        <taxon>Pseudomonadati</taxon>
        <taxon>Pseudomonadota</taxon>
        <taxon>Alphaproteobacteria</taxon>
        <taxon>Acetobacterales</taxon>
        <taxon>Acetobacteraceae</taxon>
        <taxon>Bombella</taxon>
    </lineage>
</organism>
<dbReference type="InterPro" id="IPR006983">
    <property type="entry name" value="MbeD_MobD"/>
</dbReference>